<keyword evidence="13 19" id="KW-0175">Coiled coil</keyword>
<keyword evidence="25" id="KW-1185">Reference proteome</keyword>
<evidence type="ECO:0000256" key="8">
    <source>
        <dbReference type="ARBA" id="ARBA00022723"/>
    </source>
</evidence>
<dbReference type="Proteomes" id="UP000594260">
    <property type="component" value="Unplaced"/>
</dbReference>
<feature type="region of interest" description="Disordered" evidence="20">
    <location>
        <begin position="716"/>
        <end position="754"/>
    </location>
</feature>
<evidence type="ECO:0000256" key="13">
    <source>
        <dbReference type="ARBA" id="ARBA00023054"/>
    </source>
</evidence>
<dbReference type="GO" id="GO:0015297">
    <property type="term" value="F:antiporter activity"/>
    <property type="evidence" value="ECO:0007669"/>
    <property type="project" value="UniProtKB-KW"/>
</dbReference>
<evidence type="ECO:0000256" key="21">
    <source>
        <dbReference type="SAM" id="Phobius"/>
    </source>
</evidence>
<name>A0A7M7JML7_VARDE</name>
<keyword evidence="14" id="KW-0406">Ion transport</keyword>
<evidence type="ECO:0000256" key="2">
    <source>
        <dbReference type="ARBA" id="ARBA00009584"/>
    </source>
</evidence>
<evidence type="ECO:0000256" key="18">
    <source>
        <dbReference type="PROSITE-ProRule" id="PRU01094"/>
    </source>
</evidence>
<evidence type="ECO:0000256" key="1">
    <source>
        <dbReference type="ARBA" id="ARBA00004434"/>
    </source>
</evidence>
<evidence type="ECO:0000313" key="24">
    <source>
        <dbReference type="EnsemblMetazoa" id="XP_022654030"/>
    </source>
</evidence>
<dbReference type="PANTHER" id="PTHR14009">
    <property type="entry name" value="LEUCINE ZIPPER-EF-HAND CONTAINING TRANSMEMBRANE PROTEIN"/>
    <property type="match status" value="1"/>
</dbReference>
<evidence type="ECO:0000259" key="23">
    <source>
        <dbReference type="PROSITE" id="PS51758"/>
    </source>
</evidence>
<keyword evidence="16 21" id="KW-0472">Membrane</keyword>
<evidence type="ECO:0000256" key="4">
    <source>
        <dbReference type="ARBA" id="ARBA00022448"/>
    </source>
</evidence>
<reference evidence="24" key="1">
    <citation type="submission" date="2021-01" db="UniProtKB">
        <authorList>
            <consortium name="EnsemblMetazoa"/>
        </authorList>
    </citation>
    <scope>IDENTIFICATION</scope>
</reference>
<dbReference type="OMA" id="HGFRHLH"/>
<feature type="compositionally biased region" description="Polar residues" evidence="20">
    <location>
        <begin position="727"/>
        <end position="747"/>
    </location>
</feature>
<keyword evidence="4" id="KW-0813">Transport</keyword>
<dbReference type="SUPFAM" id="SSF47473">
    <property type="entry name" value="EF-hand"/>
    <property type="match status" value="1"/>
</dbReference>
<proteinExistence type="inferred from homology"/>
<evidence type="ECO:0000256" key="12">
    <source>
        <dbReference type="ARBA" id="ARBA00022989"/>
    </source>
</evidence>
<dbReference type="PANTHER" id="PTHR14009:SF1">
    <property type="entry name" value="MITOCHONDRIAL PROTON_CALCIUM EXCHANGER PROTEIN"/>
    <property type="match status" value="1"/>
</dbReference>
<dbReference type="GO" id="GO:0030003">
    <property type="term" value="P:intracellular monoatomic cation homeostasis"/>
    <property type="evidence" value="ECO:0007669"/>
    <property type="project" value="TreeGrafter"/>
</dbReference>
<accession>A0A7M7JML7</accession>
<dbReference type="RefSeq" id="XP_022654030.1">
    <property type="nucleotide sequence ID" value="XM_022798295.1"/>
</dbReference>
<evidence type="ECO:0000256" key="6">
    <source>
        <dbReference type="ARBA" id="ARBA00022568"/>
    </source>
</evidence>
<keyword evidence="5" id="KW-0050">Antiport</keyword>
<evidence type="ECO:0000256" key="15">
    <source>
        <dbReference type="ARBA" id="ARBA00023128"/>
    </source>
</evidence>
<feature type="domain" description="Letm1 RBD" evidence="23">
    <location>
        <begin position="241"/>
        <end position="507"/>
    </location>
</feature>
<dbReference type="GO" id="GO:0005509">
    <property type="term" value="F:calcium ion binding"/>
    <property type="evidence" value="ECO:0007669"/>
    <property type="project" value="InterPro"/>
</dbReference>
<dbReference type="PROSITE" id="PS51758">
    <property type="entry name" value="LETM1_RBD"/>
    <property type="match status" value="1"/>
</dbReference>
<keyword evidence="12 21" id="KW-1133">Transmembrane helix</keyword>
<dbReference type="GeneID" id="111247417"/>
<feature type="region of interest" description="Disordered" evidence="20">
    <location>
        <begin position="71"/>
        <end position="103"/>
    </location>
</feature>
<evidence type="ECO:0000313" key="25">
    <source>
        <dbReference type="Proteomes" id="UP000594260"/>
    </source>
</evidence>
<dbReference type="InterPro" id="IPR059005">
    <property type="entry name" value="LETM1_C"/>
</dbReference>
<comment type="similarity">
    <text evidence="2">Belongs to the LETM1 family.</text>
</comment>
<evidence type="ECO:0000256" key="19">
    <source>
        <dbReference type="SAM" id="Coils"/>
    </source>
</evidence>
<comment type="subcellular location">
    <subcellularLocation>
        <location evidence="1">Mitochondrion inner membrane</location>
        <topology evidence="1">Single-pass membrane protein</topology>
    </subcellularLocation>
</comment>
<dbReference type="InterPro" id="IPR011992">
    <property type="entry name" value="EF-hand-dom_pair"/>
</dbReference>
<feature type="domain" description="EF-hand" evidence="22">
    <location>
        <begin position="655"/>
        <end position="690"/>
    </location>
</feature>
<sequence length="754" mass="86298">MYRLCLTPLRVTRSALTFRAVTQHKANQYFNYKTFTPAVASSSALVHRRGKGNSRTYVFPQYHLYSTAIPQGSRSTQLPPLPPTPPNNRESKEEVANPSSKVETTVKALIKEEVDKKTNQPTASAFVQPEGLQEGVIPPRSLMKRIIDELIHYYHGFRLLFIDIRVCSRLLYRILNGQDLTRREHKQLVRTTSDLFRLLPFSVFIIVPFMELLLPVALKLFPNMLPSTFQSAKDESAKIKTQLKMKLEMAKFLQTALDEMAVKKKGETHSHAAKEFAMFCEKIRESGNFASSEEILKFSKLFEDEITLDTLNRQQLVALCRLLDIPTLGTTQVLRFQLRMRLKNLKNDDALIKKEGLDALTVQELQQACRARGMRSLGVPEEKLRYQLNQWLDLSLRESIPPSMLLLSRAMLLPENVNPTEQLRETISHLPKEAITGAKYKIGEVEGKVDNRTKLEIIKQEELAIKEEQREEKRAQMEEKVKETEARKRLEKEIEDIAAEILVAKEERLIDKAKVIAPTEEEQKLSKQDLDELEGALENIAAEKNRLLIEKEEIEELKKEVQEYEEDVQELVQVTKGTGELQEAKGAHRLYKKVNSMIKSLDTIIEKLNDEKKELKEQETIIKDQATAESVRDDIIGINELMLSMRRLQKTSDDTRIQMIQEILNTIDSDHDGKIEIDIVLKVIDAVGRENVKVSPKHMKEIIELMLREEAIKKREKEEKELEQVTAKVSTDNGNDACKPTTSTSEGGTRAPPS</sequence>
<dbReference type="PROSITE" id="PS50222">
    <property type="entry name" value="EF_HAND_2"/>
    <property type="match status" value="1"/>
</dbReference>
<keyword evidence="8" id="KW-0479">Metal-binding</keyword>
<evidence type="ECO:0000256" key="7">
    <source>
        <dbReference type="ARBA" id="ARBA00022692"/>
    </source>
</evidence>
<evidence type="ECO:0000256" key="17">
    <source>
        <dbReference type="ARBA" id="ARBA00031360"/>
    </source>
</evidence>
<dbReference type="InterPro" id="IPR033122">
    <property type="entry name" value="LETM1-like_RBD"/>
</dbReference>
<evidence type="ECO:0000256" key="10">
    <source>
        <dbReference type="ARBA" id="ARBA00022837"/>
    </source>
</evidence>
<keyword evidence="10" id="KW-0106">Calcium</keyword>
<evidence type="ECO:0000256" key="9">
    <source>
        <dbReference type="ARBA" id="ARBA00022792"/>
    </source>
</evidence>
<dbReference type="FunCoup" id="A0A7M7JML7">
    <property type="interactions" value="1653"/>
</dbReference>
<keyword evidence="6" id="KW-0109">Calcium transport</keyword>
<dbReference type="AlphaFoldDB" id="A0A7M7JML7"/>
<evidence type="ECO:0000256" key="20">
    <source>
        <dbReference type="SAM" id="MobiDB-lite"/>
    </source>
</evidence>
<dbReference type="InterPro" id="IPR044202">
    <property type="entry name" value="LETM1/MDM38-like"/>
</dbReference>
<dbReference type="Pfam" id="PF26561">
    <property type="entry name" value="LETM1_C"/>
    <property type="match status" value="1"/>
</dbReference>
<evidence type="ECO:0000256" key="5">
    <source>
        <dbReference type="ARBA" id="ARBA00022449"/>
    </source>
</evidence>
<keyword evidence="9" id="KW-0999">Mitochondrion inner membrane</keyword>
<keyword evidence="7 21" id="KW-0812">Transmembrane</keyword>
<dbReference type="GO" id="GO:0043022">
    <property type="term" value="F:ribosome binding"/>
    <property type="evidence" value="ECO:0007669"/>
    <property type="project" value="InterPro"/>
</dbReference>
<dbReference type="InParanoid" id="A0A7M7JML7"/>
<dbReference type="GO" id="GO:0005743">
    <property type="term" value="C:mitochondrial inner membrane"/>
    <property type="evidence" value="ECO:0007669"/>
    <property type="project" value="UniProtKB-SubCell"/>
</dbReference>
<feature type="coiled-coil region" evidence="19">
    <location>
        <begin position="458"/>
        <end position="625"/>
    </location>
</feature>
<dbReference type="InterPro" id="IPR002048">
    <property type="entry name" value="EF_hand_dom"/>
</dbReference>
<protein>
    <recommendedName>
        <fullName evidence="3">Mitochondrial proton/calcium exchanger protein</fullName>
    </recommendedName>
    <alternativeName>
        <fullName evidence="17">Leucine zipper-EF-hand-containing transmembrane protein 1</fullName>
    </alternativeName>
</protein>
<evidence type="ECO:0000256" key="16">
    <source>
        <dbReference type="ARBA" id="ARBA00023136"/>
    </source>
</evidence>
<keyword evidence="15 18" id="KW-0496">Mitochondrion</keyword>
<keyword evidence="11" id="KW-0809">Transit peptide</keyword>
<evidence type="ECO:0000256" key="14">
    <source>
        <dbReference type="ARBA" id="ARBA00023065"/>
    </source>
</evidence>
<evidence type="ECO:0000256" key="3">
    <source>
        <dbReference type="ARBA" id="ARBA00020557"/>
    </source>
</evidence>
<evidence type="ECO:0000259" key="22">
    <source>
        <dbReference type="PROSITE" id="PS50222"/>
    </source>
</evidence>
<feature type="transmembrane region" description="Helical" evidence="21">
    <location>
        <begin position="195"/>
        <end position="218"/>
    </location>
</feature>
<dbReference type="EnsemblMetazoa" id="XM_022798295">
    <property type="protein sequence ID" value="XP_022654030"/>
    <property type="gene ID" value="LOC111247417"/>
</dbReference>
<dbReference type="Pfam" id="PF07766">
    <property type="entry name" value="LETM1_RBD"/>
    <property type="match status" value="1"/>
</dbReference>
<dbReference type="KEGG" id="vde:111247417"/>
<organism evidence="24 25">
    <name type="scientific">Varroa destructor</name>
    <name type="common">Honeybee mite</name>
    <dbReference type="NCBI Taxonomy" id="109461"/>
    <lineage>
        <taxon>Eukaryota</taxon>
        <taxon>Metazoa</taxon>
        <taxon>Ecdysozoa</taxon>
        <taxon>Arthropoda</taxon>
        <taxon>Chelicerata</taxon>
        <taxon>Arachnida</taxon>
        <taxon>Acari</taxon>
        <taxon>Parasitiformes</taxon>
        <taxon>Mesostigmata</taxon>
        <taxon>Gamasina</taxon>
        <taxon>Dermanyssoidea</taxon>
        <taxon>Varroidae</taxon>
        <taxon>Varroa</taxon>
    </lineage>
</organism>
<evidence type="ECO:0000256" key="11">
    <source>
        <dbReference type="ARBA" id="ARBA00022946"/>
    </source>
</evidence>
<dbReference type="OrthoDB" id="624114at2759"/>